<evidence type="ECO:0000313" key="3">
    <source>
        <dbReference type="Proteomes" id="UP000636800"/>
    </source>
</evidence>
<accession>A0A835PFB6</accession>
<protein>
    <recommendedName>
        <fullName evidence="1">Protein ENHANCED DISEASE RESISTANCE 2 C-terminal domain-containing protein</fullName>
    </recommendedName>
</protein>
<name>A0A835PFB6_VANPL</name>
<dbReference type="PANTHER" id="PTHR12136:SF101">
    <property type="entry name" value="ENHANCED DISEASE RESISTANCE-LIKE PROTEIN (DUF1336)"/>
    <property type="match status" value="1"/>
</dbReference>
<reference evidence="2 3" key="1">
    <citation type="journal article" date="2020" name="Nat. Food">
        <title>A phased Vanilla planifolia genome enables genetic improvement of flavour and production.</title>
        <authorList>
            <person name="Hasing T."/>
            <person name="Tang H."/>
            <person name="Brym M."/>
            <person name="Khazi F."/>
            <person name="Huang T."/>
            <person name="Chambers A.H."/>
        </authorList>
    </citation>
    <scope>NUCLEOTIDE SEQUENCE [LARGE SCALE GENOMIC DNA]</scope>
    <source>
        <tissue evidence="2">Leaf</tissue>
    </source>
</reference>
<dbReference type="PANTHER" id="PTHR12136">
    <property type="entry name" value="ENHANCED DISEASE RESISTANCE-RELATED"/>
    <property type="match status" value="1"/>
</dbReference>
<comment type="caution">
    <text evidence="2">The sequence shown here is derived from an EMBL/GenBank/DDBJ whole genome shotgun (WGS) entry which is preliminary data.</text>
</comment>
<proteinExistence type="predicted"/>
<dbReference type="Pfam" id="PF07059">
    <property type="entry name" value="EDR2_C"/>
    <property type="match status" value="1"/>
</dbReference>
<dbReference type="Proteomes" id="UP000636800">
    <property type="component" value="Unassembled WGS sequence"/>
</dbReference>
<evidence type="ECO:0000259" key="1">
    <source>
        <dbReference type="Pfam" id="PF07059"/>
    </source>
</evidence>
<dbReference type="OrthoDB" id="77405at2759"/>
<dbReference type="InterPro" id="IPR009769">
    <property type="entry name" value="EDR2_C"/>
</dbReference>
<evidence type="ECO:0000313" key="2">
    <source>
        <dbReference type="EMBL" id="KAG0452735.1"/>
    </source>
</evidence>
<feature type="domain" description="Protein ENHANCED DISEASE RESISTANCE 2 C-terminal" evidence="1">
    <location>
        <begin position="271"/>
        <end position="396"/>
    </location>
</feature>
<gene>
    <name evidence="2" type="ORF">HPP92_025399</name>
</gene>
<dbReference type="EMBL" id="JADCNL010000014">
    <property type="protein sequence ID" value="KAG0452735.1"/>
    <property type="molecule type" value="Genomic_DNA"/>
</dbReference>
<organism evidence="2 3">
    <name type="scientific">Vanilla planifolia</name>
    <name type="common">Vanilla</name>
    <dbReference type="NCBI Taxonomy" id="51239"/>
    <lineage>
        <taxon>Eukaryota</taxon>
        <taxon>Viridiplantae</taxon>
        <taxon>Streptophyta</taxon>
        <taxon>Embryophyta</taxon>
        <taxon>Tracheophyta</taxon>
        <taxon>Spermatophyta</taxon>
        <taxon>Magnoliopsida</taxon>
        <taxon>Liliopsida</taxon>
        <taxon>Asparagales</taxon>
        <taxon>Orchidaceae</taxon>
        <taxon>Vanilloideae</taxon>
        <taxon>Vanilleae</taxon>
        <taxon>Vanilla</taxon>
    </lineage>
</organism>
<dbReference type="InterPro" id="IPR045096">
    <property type="entry name" value="EDR2-like"/>
</dbReference>
<sequence>MSLLLAKLNEKPLLICNAKTKFLIQSVITNQGATLKDITQKMFSKESGNTVNEERLAPAAVEGKRRTYRVWYLHVSIVFSRSCSAIKLNEEKTRLFNRTISFIRTGALKERSKRRGGFSFIFVTDHCLAGIVLGYLEVVAMTRSVKAAPEELEISARLIETFHASSLLPPPKPSPYLFSAARRAVVASLLVKGYSNFFVHMAGADAQGENWIEEVKCGGSVPFLEPENCPNGWATPHGDKFMVRGPNYLKDKMKIPGGEFLLKPLGFDWVKVPSKDNFSAIIYFVTTQPFQDESLMDLFVKSDDAFRNTRLKLIANIAKGPWIVKTAVGEQAICILGRALSCKYFLGQNFLEVDVDIGASVFANAIVHLAFGYIKTLTVDLAFLIEGQSEVELPEKNPWSCKVLRT</sequence>
<keyword evidence="3" id="KW-1185">Reference proteome</keyword>
<dbReference type="AlphaFoldDB" id="A0A835PFB6"/>